<dbReference type="GO" id="GO:0003723">
    <property type="term" value="F:RNA binding"/>
    <property type="evidence" value="ECO:0007669"/>
    <property type="project" value="UniProtKB-KW"/>
</dbReference>
<gene>
    <name evidence="7" type="ORF">ERS852448_02563</name>
</gene>
<proteinExistence type="inferred from homology"/>
<dbReference type="GO" id="GO:0051607">
    <property type="term" value="P:defense response to virus"/>
    <property type="evidence" value="ECO:0007669"/>
    <property type="project" value="UniProtKB-KW"/>
</dbReference>
<protein>
    <recommendedName>
        <fullName evidence="3">CRISPR system Cms protein Csm2</fullName>
    </recommendedName>
    <alternativeName>
        <fullName evidence="6">CRISPR type III A-associated protein Csm2</fullName>
    </alternativeName>
</protein>
<organism evidence="7 8">
    <name type="scientific">Eubacterium ramulus</name>
    <dbReference type="NCBI Taxonomy" id="39490"/>
    <lineage>
        <taxon>Bacteria</taxon>
        <taxon>Bacillati</taxon>
        <taxon>Bacillota</taxon>
        <taxon>Clostridia</taxon>
        <taxon>Eubacteriales</taxon>
        <taxon>Eubacteriaceae</taxon>
        <taxon>Eubacterium</taxon>
    </lineage>
</organism>
<name>A0A173V8V1_EUBRA</name>
<dbReference type="OrthoDB" id="1862673at2"/>
<keyword evidence="4" id="KW-0694">RNA-binding</keyword>
<evidence type="ECO:0000313" key="7">
    <source>
        <dbReference type="EMBL" id="CUN22575.1"/>
    </source>
</evidence>
<dbReference type="CDD" id="cd09647">
    <property type="entry name" value="Csm2_III-A"/>
    <property type="match status" value="1"/>
</dbReference>
<evidence type="ECO:0000313" key="8">
    <source>
        <dbReference type="Proteomes" id="UP000095492"/>
    </source>
</evidence>
<dbReference type="Proteomes" id="UP000095492">
    <property type="component" value="Unassembled WGS sequence"/>
</dbReference>
<evidence type="ECO:0000256" key="4">
    <source>
        <dbReference type="ARBA" id="ARBA00022884"/>
    </source>
</evidence>
<dbReference type="InterPro" id="IPR010149">
    <property type="entry name" value="CRISPR-assoc_prot_Csm2_III-A"/>
</dbReference>
<accession>A0A173V8V1</accession>
<comment type="function">
    <text evidence="1">This subunit may be involved in monitoring complementarity of crRNA and target RNA.</text>
</comment>
<dbReference type="Pfam" id="PF03750">
    <property type="entry name" value="Csm2_III-A"/>
    <property type="match status" value="1"/>
</dbReference>
<dbReference type="GeneID" id="97390170"/>
<dbReference type="RefSeq" id="WP_055290819.1">
    <property type="nucleotide sequence ID" value="NZ_CP173382.1"/>
</dbReference>
<evidence type="ECO:0000256" key="5">
    <source>
        <dbReference type="ARBA" id="ARBA00023118"/>
    </source>
</evidence>
<evidence type="ECO:0000256" key="2">
    <source>
        <dbReference type="ARBA" id="ARBA00006896"/>
    </source>
</evidence>
<reference evidence="7 8" key="1">
    <citation type="submission" date="2015-09" db="EMBL/GenBank/DDBJ databases">
        <authorList>
            <consortium name="Pathogen Informatics"/>
        </authorList>
    </citation>
    <scope>NUCLEOTIDE SEQUENCE [LARGE SCALE GENOMIC DNA]</scope>
    <source>
        <strain evidence="7 8">2789STDY5608891</strain>
    </source>
</reference>
<evidence type="ECO:0000256" key="1">
    <source>
        <dbReference type="ARBA" id="ARBA00003640"/>
    </source>
</evidence>
<keyword evidence="5" id="KW-0051">Antiviral defense</keyword>
<sequence length="130" mass="15013">MKLTEDNYTELAEKVIVKLSQEKRPNGKPVQMVTTSKIRNLLAMTADIYNDVINSQDEKLSTDIAGRIKYMKIRFVYEAGRQAEVKKLVEQAGLLEHLDDIGNSRKQYILFSRYMEALVAYRKFYGGKDD</sequence>
<evidence type="ECO:0000256" key="6">
    <source>
        <dbReference type="ARBA" id="ARBA00031723"/>
    </source>
</evidence>
<evidence type="ECO:0000256" key="3">
    <source>
        <dbReference type="ARBA" id="ARBA00016118"/>
    </source>
</evidence>
<dbReference type="AlphaFoldDB" id="A0A173V8V1"/>
<dbReference type="EMBL" id="CYYA01000022">
    <property type="protein sequence ID" value="CUN22575.1"/>
    <property type="molecule type" value="Genomic_DNA"/>
</dbReference>
<dbReference type="STRING" id="39490.ERS852448_02563"/>
<comment type="similarity">
    <text evidence="2">Belongs to the CRISPR-associated Csm2 family.</text>
</comment>
<dbReference type="NCBIfam" id="TIGR01870">
    <property type="entry name" value="cas_TM1810_Csm2"/>
    <property type="match status" value="1"/>
</dbReference>